<accession>A0A2H3KLA3</accession>
<name>A0A2H3KLA3_9CHLR</name>
<dbReference type="Gene3D" id="3.40.50.1820">
    <property type="entry name" value="alpha/beta hydrolase"/>
    <property type="match status" value="1"/>
</dbReference>
<gene>
    <name evidence="1" type="ORF">A9Q02_02265</name>
</gene>
<dbReference type="InterPro" id="IPR050471">
    <property type="entry name" value="AB_hydrolase"/>
</dbReference>
<dbReference type="PANTHER" id="PTHR43433:SF5">
    <property type="entry name" value="AB HYDROLASE-1 DOMAIN-CONTAINING PROTEIN"/>
    <property type="match status" value="1"/>
</dbReference>
<dbReference type="PRINTS" id="PR00111">
    <property type="entry name" value="ABHYDROLASE"/>
</dbReference>
<dbReference type="InterPro" id="IPR029058">
    <property type="entry name" value="AB_hydrolase_fold"/>
</dbReference>
<keyword evidence="2" id="KW-1185">Reference proteome</keyword>
<evidence type="ECO:0008006" key="3">
    <source>
        <dbReference type="Google" id="ProtNLM"/>
    </source>
</evidence>
<protein>
    <recommendedName>
        <fullName evidence="3">AB hydrolase-1 domain-containing protein</fullName>
    </recommendedName>
</protein>
<dbReference type="PANTHER" id="PTHR43433">
    <property type="entry name" value="HYDROLASE, ALPHA/BETA FOLD FAMILY PROTEIN"/>
    <property type="match status" value="1"/>
</dbReference>
<organism evidence="1 2">
    <name type="scientific">Candidatus Chloroploca asiatica</name>
    <dbReference type="NCBI Taxonomy" id="1506545"/>
    <lineage>
        <taxon>Bacteria</taxon>
        <taxon>Bacillati</taxon>
        <taxon>Chloroflexota</taxon>
        <taxon>Chloroflexia</taxon>
        <taxon>Chloroflexales</taxon>
        <taxon>Chloroflexineae</taxon>
        <taxon>Oscillochloridaceae</taxon>
        <taxon>Candidatus Chloroploca</taxon>
    </lineage>
</organism>
<reference evidence="1 2" key="1">
    <citation type="submission" date="2016-05" db="EMBL/GenBank/DDBJ databases">
        <authorList>
            <person name="Lavstsen T."/>
            <person name="Jespersen J.S."/>
        </authorList>
    </citation>
    <scope>NUCLEOTIDE SEQUENCE [LARGE SCALE GENOMIC DNA]</scope>
    <source>
        <strain evidence="1 2">B7-9</strain>
    </source>
</reference>
<dbReference type="Proteomes" id="UP000220922">
    <property type="component" value="Unassembled WGS sequence"/>
</dbReference>
<proteinExistence type="predicted"/>
<evidence type="ECO:0000313" key="2">
    <source>
        <dbReference type="Proteomes" id="UP000220922"/>
    </source>
</evidence>
<dbReference type="EMBL" id="LYXE01000090">
    <property type="protein sequence ID" value="PDV98779.1"/>
    <property type="molecule type" value="Genomic_DNA"/>
</dbReference>
<evidence type="ECO:0000313" key="1">
    <source>
        <dbReference type="EMBL" id="PDV98779.1"/>
    </source>
</evidence>
<sequence>MYEAVLAAYPPEQRMVAGERWTVIQAGTGPTVVLLPGGFGLATTSFQYIAALASDYHVLALSYPPRLDQVAQLASGVIALLDACGVDTASIVGGSASGGVAQVLVRRYPQRIAKLILAQTGVPQPRRAWFDQLIARACEQLPAAFMLGCLRLTVYAFLPGQTEAIIFWRRHFANVIGEQTRASLAARFHTLADYDHNYRFSPEDLQAWPGTIAIIESPQDRMLPAHEQAALRSLYPQATVYRLAGTAHRDSVTNPMPQISVLRAILEGASLPTHCL</sequence>
<dbReference type="SUPFAM" id="SSF53474">
    <property type="entry name" value="alpha/beta-Hydrolases"/>
    <property type="match status" value="1"/>
</dbReference>
<comment type="caution">
    <text evidence="1">The sequence shown here is derived from an EMBL/GenBank/DDBJ whole genome shotgun (WGS) entry which is preliminary data.</text>
</comment>
<dbReference type="InterPro" id="IPR000073">
    <property type="entry name" value="AB_hydrolase_1"/>
</dbReference>
<dbReference type="AlphaFoldDB" id="A0A2H3KLA3"/>